<organism evidence="2 3">
    <name type="scientific">Strongylus vulgaris</name>
    <name type="common">Blood worm</name>
    <dbReference type="NCBI Taxonomy" id="40348"/>
    <lineage>
        <taxon>Eukaryota</taxon>
        <taxon>Metazoa</taxon>
        <taxon>Ecdysozoa</taxon>
        <taxon>Nematoda</taxon>
        <taxon>Chromadorea</taxon>
        <taxon>Rhabditida</taxon>
        <taxon>Rhabditina</taxon>
        <taxon>Rhabditomorpha</taxon>
        <taxon>Strongyloidea</taxon>
        <taxon>Strongylidae</taxon>
        <taxon>Strongylus</taxon>
    </lineage>
</organism>
<sequence>MVSYIFERLDIVNQRARYLSTVARARKPLARLHRRDVGLRLHEEEERLERLHHPEDKGRRAIALGAMSKEGVIPGCSKVIISGCGLVENDYHRDMNHEIFENWPRDPHMLDIARGRRKGVKILLGSCMTRHYHKQKDSTPGYQYIERQGGNAGDHPRRARDVERWRKLGAALLCPRGLHGWCGDSSPVRINRKENRRNVQGDLLSSPKYLRALPPTAAAAPQSCARL</sequence>
<proteinExistence type="predicted"/>
<evidence type="ECO:0000256" key="1">
    <source>
        <dbReference type="SAM" id="MobiDB-lite"/>
    </source>
</evidence>
<dbReference type="OrthoDB" id="5874348at2759"/>
<evidence type="ECO:0000313" key="2">
    <source>
        <dbReference type="EMBL" id="VDM77067.1"/>
    </source>
</evidence>
<evidence type="ECO:0000313" key="3">
    <source>
        <dbReference type="Proteomes" id="UP000270094"/>
    </source>
</evidence>
<reference evidence="2 3" key="1">
    <citation type="submission" date="2018-11" db="EMBL/GenBank/DDBJ databases">
        <authorList>
            <consortium name="Pathogen Informatics"/>
        </authorList>
    </citation>
    <scope>NUCLEOTIDE SEQUENCE [LARGE SCALE GENOMIC DNA]</scope>
</reference>
<protein>
    <submittedName>
        <fullName evidence="2">Uncharacterized protein</fullName>
    </submittedName>
</protein>
<accession>A0A3P7JLL7</accession>
<gene>
    <name evidence="2" type="ORF">SVUK_LOCUS12065</name>
</gene>
<keyword evidence="3" id="KW-1185">Reference proteome</keyword>
<dbReference type="EMBL" id="UYYB01098357">
    <property type="protein sequence ID" value="VDM77067.1"/>
    <property type="molecule type" value="Genomic_DNA"/>
</dbReference>
<name>A0A3P7JLL7_STRVU</name>
<dbReference type="AlphaFoldDB" id="A0A3P7JLL7"/>
<feature type="region of interest" description="Disordered" evidence="1">
    <location>
        <begin position="138"/>
        <end position="158"/>
    </location>
</feature>
<dbReference type="Proteomes" id="UP000270094">
    <property type="component" value="Unassembled WGS sequence"/>
</dbReference>